<evidence type="ECO:0000256" key="5">
    <source>
        <dbReference type="ARBA" id="ARBA00022679"/>
    </source>
</evidence>
<sequence>MSFWKGIKTFFKKYKILIFVLFFIGITLWLEFNIFDFSFLSLSQKNVFLFLLFQLNLIFILVLLYFIFRYLFKIFWEIQPRRISKSIKIKLFATYFISIIFPSLILILGSFFFFKKTLDYWLKEFFEEKVISQFMKAEDYYKETERYLLVKGQEIIKNYISKAEELKSKDLREKYRYFSSLDSIEIYNYFGERYKRTYSSEIPGKLGIPPSILEKLKTDKTPVTQTSIIGSKALVRVFIPCKDKYGNKWILATGKVLNLQKFAESESFPEKKYFKIFKKFLLMAGASILLLIIFVGIWVGSKIGRNLTEPLRNLVLATQKISQKDYHIEEIPLTTFSEDEIGILMKSFKEMVEKLKEYEEEMKRYNEYLISILNHLPVGILILNQDFQIRYLNESLKKFLQTYGFNSIEELLGHLDFFNLIHTVDLDTPFYRVFEFSKEAKEVFLGVTVLKLNLFREENLMAIIENLEEKENLKRLSIWKEVAVRIAHEIKNPLTPIKLSVERLRRKLEKSLEGETKEVLLKTTEVIEKYVEELKKLATDFYYFSKKPVLNFERGNLLENLIEVVNLYEIAYPDVKFSIQADDDGECIFDKFHFKRLWINLIDNSIKAMQEKGKIEIFLKRADGHIVVKVVDSGKGIQEDIAKSIADGDLIKLKEFGTGLVMAYSIVKLHKGTFQIGKNFPSGTSITIEIPCNLEIKED</sequence>
<dbReference type="Pfam" id="PF02518">
    <property type="entry name" value="HATPase_c"/>
    <property type="match status" value="1"/>
</dbReference>
<dbReference type="InterPro" id="IPR036097">
    <property type="entry name" value="HisK_dim/P_sf"/>
</dbReference>
<dbReference type="SMART" id="SM00304">
    <property type="entry name" value="HAMP"/>
    <property type="match status" value="1"/>
</dbReference>
<dbReference type="PRINTS" id="PR00344">
    <property type="entry name" value="BCTRLSENSOR"/>
</dbReference>
<evidence type="ECO:0000256" key="4">
    <source>
        <dbReference type="ARBA" id="ARBA00022553"/>
    </source>
</evidence>
<proteinExistence type="predicted"/>
<dbReference type="InterPro" id="IPR003661">
    <property type="entry name" value="HisK_dim/P_dom"/>
</dbReference>
<dbReference type="EC" id="2.7.13.3" evidence="3"/>
<dbReference type="Gene3D" id="1.10.287.130">
    <property type="match status" value="1"/>
</dbReference>
<dbReference type="PROSITE" id="PS50885">
    <property type="entry name" value="HAMP"/>
    <property type="match status" value="1"/>
</dbReference>
<evidence type="ECO:0000256" key="2">
    <source>
        <dbReference type="ARBA" id="ARBA00004141"/>
    </source>
</evidence>
<feature type="transmembrane region" description="Helical" evidence="11">
    <location>
        <begin position="47"/>
        <end position="72"/>
    </location>
</feature>
<dbReference type="InterPro" id="IPR000014">
    <property type="entry name" value="PAS"/>
</dbReference>
<accession>A0AAE3TET3</accession>
<evidence type="ECO:0000256" key="6">
    <source>
        <dbReference type="ARBA" id="ARBA00022692"/>
    </source>
</evidence>
<dbReference type="InterPro" id="IPR003594">
    <property type="entry name" value="HATPase_dom"/>
</dbReference>
<comment type="caution">
    <text evidence="14">The sequence shown here is derived from an EMBL/GenBank/DDBJ whole genome shotgun (WGS) entry which is preliminary data.</text>
</comment>
<evidence type="ECO:0000256" key="3">
    <source>
        <dbReference type="ARBA" id="ARBA00012438"/>
    </source>
</evidence>
<dbReference type="Gene3D" id="1.10.8.500">
    <property type="entry name" value="HAMP domain in histidine kinase"/>
    <property type="match status" value="1"/>
</dbReference>
<comment type="subcellular location">
    <subcellularLocation>
        <location evidence="2">Membrane</location>
        <topology evidence="2">Multi-pass membrane protein</topology>
    </subcellularLocation>
</comment>
<dbReference type="InterPro" id="IPR005467">
    <property type="entry name" value="His_kinase_dom"/>
</dbReference>
<keyword evidence="10" id="KW-0175">Coiled coil</keyword>
<dbReference type="SUPFAM" id="SSF55785">
    <property type="entry name" value="PYP-like sensor domain (PAS domain)"/>
    <property type="match status" value="1"/>
</dbReference>
<dbReference type="Pfam" id="PF00672">
    <property type="entry name" value="HAMP"/>
    <property type="match status" value="1"/>
</dbReference>
<dbReference type="SUPFAM" id="SSF47384">
    <property type="entry name" value="Homodimeric domain of signal transducing histidine kinase"/>
    <property type="match status" value="1"/>
</dbReference>
<dbReference type="InterPro" id="IPR017232">
    <property type="entry name" value="NtrY"/>
</dbReference>
<evidence type="ECO:0000256" key="10">
    <source>
        <dbReference type="SAM" id="Coils"/>
    </source>
</evidence>
<dbReference type="SMART" id="SM00091">
    <property type="entry name" value="PAS"/>
    <property type="match status" value="1"/>
</dbReference>
<evidence type="ECO:0000313" key="14">
    <source>
        <dbReference type="EMBL" id="MDF2954369.1"/>
    </source>
</evidence>
<feature type="transmembrane region" description="Helical" evidence="11">
    <location>
        <begin position="16"/>
        <end position="35"/>
    </location>
</feature>
<protein>
    <recommendedName>
        <fullName evidence="3">histidine kinase</fullName>
        <ecNumber evidence="3">2.7.13.3</ecNumber>
    </recommendedName>
</protein>
<organism evidence="14 15">
    <name type="scientific">Candidatus Thermodesulfobacterium syntrophicum</name>
    <dbReference type="NCBI Taxonomy" id="3060442"/>
    <lineage>
        <taxon>Bacteria</taxon>
        <taxon>Pseudomonadati</taxon>
        <taxon>Thermodesulfobacteriota</taxon>
        <taxon>Thermodesulfobacteria</taxon>
        <taxon>Thermodesulfobacteriales</taxon>
        <taxon>Thermodesulfobacteriaceae</taxon>
        <taxon>Thermodesulfobacterium</taxon>
    </lineage>
</organism>
<dbReference type="SMART" id="SM00387">
    <property type="entry name" value="HATPase_c"/>
    <property type="match status" value="1"/>
</dbReference>
<dbReference type="InterPro" id="IPR035965">
    <property type="entry name" value="PAS-like_dom_sf"/>
</dbReference>
<dbReference type="GO" id="GO:0016020">
    <property type="term" value="C:membrane"/>
    <property type="evidence" value="ECO:0007669"/>
    <property type="project" value="UniProtKB-SubCell"/>
</dbReference>
<dbReference type="Gene3D" id="3.30.450.20">
    <property type="entry name" value="PAS domain"/>
    <property type="match status" value="1"/>
</dbReference>
<dbReference type="GO" id="GO:0000155">
    <property type="term" value="F:phosphorelay sensor kinase activity"/>
    <property type="evidence" value="ECO:0007669"/>
    <property type="project" value="InterPro"/>
</dbReference>
<dbReference type="Proteomes" id="UP001144110">
    <property type="component" value="Unassembled WGS sequence"/>
</dbReference>
<gene>
    <name evidence="14" type="ORF">OD816_001614</name>
</gene>
<comment type="catalytic activity">
    <reaction evidence="1">
        <text>ATP + protein L-histidine = ADP + protein N-phospho-L-histidine.</text>
        <dbReference type="EC" id="2.7.13.3"/>
    </reaction>
</comment>
<dbReference type="InterPro" id="IPR036890">
    <property type="entry name" value="HATPase_C_sf"/>
</dbReference>
<dbReference type="Gene3D" id="3.30.565.10">
    <property type="entry name" value="Histidine kinase-like ATPase, C-terminal domain"/>
    <property type="match status" value="1"/>
</dbReference>
<keyword evidence="9 11" id="KW-0472">Membrane</keyword>
<dbReference type="InterPro" id="IPR050398">
    <property type="entry name" value="HssS/ArlS-like"/>
</dbReference>
<dbReference type="SUPFAM" id="SSF158472">
    <property type="entry name" value="HAMP domain-like"/>
    <property type="match status" value="1"/>
</dbReference>
<name>A0AAE3TET3_9BACT</name>
<dbReference type="PIRSF" id="PIRSF037532">
    <property type="entry name" value="STHK_NtrY"/>
    <property type="match status" value="1"/>
</dbReference>
<feature type="transmembrane region" description="Helical" evidence="11">
    <location>
        <begin position="280"/>
        <end position="300"/>
    </location>
</feature>
<feature type="transmembrane region" description="Helical" evidence="11">
    <location>
        <begin position="92"/>
        <end position="114"/>
    </location>
</feature>
<evidence type="ECO:0000313" key="15">
    <source>
        <dbReference type="Proteomes" id="UP001144110"/>
    </source>
</evidence>
<dbReference type="AlphaFoldDB" id="A0AAE3TET3"/>
<dbReference type="PANTHER" id="PTHR45528">
    <property type="entry name" value="SENSOR HISTIDINE KINASE CPXA"/>
    <property type="match status" value="1"/>
</dbReference>
<feature type="coiled-coil region" evidence="10">
    <location>
        <begin position="341"/>
        <end position="375"/>
    </location>
</feature>
<dbReference type="SUPFAM" id="SSF55874">
    <property type="entry name" value="ATPase domain of HSP90 chaperone/DNA topoisomerase II/histidine kinase"/>
    <property type="match status" value="1"/>
</dbReference>
<dbReference type="EMBL" id="JAPHEG010000010">
    <property type="protein sequence ID" value="MDF2954369.1"/>
    <property type="molecule type" value="Genomic_DNA"/>
</dbReference>
<keyword evidence="6 11" id="KW-0812">Transmembrane</keyword>
<evidence type="ECO:0000256" key="11">
    <source>
        <dbReference type="SAM" id="Phobius"/>
    </source>
</evidence>
<reference evidence="14" key="1">
    <citation type="submission" date="2022-11" db="EMBL/GenBank/DDBJ databases">
        <title>Candidatus Alkanophaga archaea from heated hydrothermal vent sediment oxidize petroleum alkanes.</title>
        <authorList>
            <person name="Zehnle H."/>
            <person name="Laso-Perez R."/>
            <person name="Lipp J."/>
            <person name="Teske A."/>
            <person name="Wegener G."/>
        </authorList>
    </citation>
    <scope>NUCLEOTIDE SEQUENCE</scope>
    <source>
        <strain evidence="14">MCA70</strain>
    </source>
</reference>
<dbReference type="CDD" id="cd06225">
    <property type="entry name" value="HAMP"/>
    <property type="match status" value="1"/>
</dbReference>
<dbReference type="InterPro" id="IPR004358">
    <property type="entry name" value="Sig_transdc_His_kin-like_C"/>
</dbReference>
<dbReference type="PROSITE" id="PS50109">
    <property type="entry name" value="HIS_KIN"/>
    <property type="match status" value="1"/>
</dbReference>
<keyword evidence="7 14" id="KW-0418">Kinase</keyword>
<evidence type="ECO:0000256" key="7">
    <source>
        <dbReference type="ARBA" id="ARBA00022777"/>
    </source>
</evidence>
<keyword evidence="5" id="KW-0808">Transferase</keyword>
<evidence type="ECO:0000259" key="13">
    <source>
        <dbReference type="PROSITE" id="PS50885"/>
    </source>
</evidence>
<dbReference type="PANTHER" id="PTHR45528:SF9">
    <property type="entry name" value="SENSOR HISTIDINE KINASE YBDK"/>
    <property type="match status" value="1"/>
</dbReference>
<evidence type="ECO:0000256" key="9">
    <source>
        <dbReference type="ARBA" id="ARBA00023136"/>
    </source>
</evidence>
<evidence type="ECO:0000256" key="8">
    <source>
        <dbReference type="ARBA" id="ARBA00022989"/>
    </source>
</evidence>
<dbReference type="InterPro" id="IPR003660">
    <property type="entry name" value="HAMP_dom"/>
</dbReference>
<dbReference type="Pfam" id="PF00512">
    <property type="entry name" value="HisKA"/>
    <property type="match status" value="1"/>
</dbReference>
<evidence type="ECO:0000256" key="1">
    <source>
        <dbReference type="ARBA" id="ARBA00000085"/>
    </source>
</evidence>
<feature type="domain" description="Histidine kinase" evidence="12">
    <location>
        <begin position="485"/>
        <end position="694"/>
    </location>
</feature>
<evidence type="ECO:0000259" key="12">
    <source>
        <dbReference type="PROSITE" id="PS50109"/>
    </source>
</evidence>
<feature type="domain" description="HAMP" evidence="13">
    <location>
        <begin position="305"/>
        <end position="360"/>
    </location>
</feature>
<dbReference type="CDD" id="cd00082">
    <property type="entry name" value="HisKA"/>
    <property type="match status" value="1"/>
</dbReference>
<keyword evidence="4" id="KW-0597">Phosphoprotein</keyword>
<keyword evidence="8 11" id="KW-1133">Transmembrane helix</keyword>